<evidence type="ECO:0000313" key="1">
    <source>
        <dbReference type="EMBL" id="GGE73292.1"/>
    </source>
</evidence>
<dbReference type="Gene3D" id="3.10.129.10">
    <property type="entry name" value="Hotdog Thioesterase"/>
    <property type="match status" value="1"/>
</dbReference>
<dbReference type="CDD" id="cd00586">
    <property type="entry name" value="4HBT"/>
    <property type="match status" value="1"/>
</dbReference>
<dbReference type="InterPro" id="IPR050563">
    <property type="entry name" value="4-hydroxybenzoyl-CoA_TE"/>
</dbReference>
<comment type="caution">
    <text evidence="1">The sequence shown here is derived from an EMBL/GenBank/DDBJ whole genome shotgun (WGS) entry which is preliminary data.</text>
</comment>
<dbReference type="GO" id="GO:0047617">
    <property type="term" value="F:fatty acyl-CoA hydrolase activity"/>
    <property type="evidence" value="ECO:0007669"/>
    <property type="project" value="TreeGrafter"/>
</dbReference>
<reference evidence="1" key="1">
    <citation type="journal article" date="2014" name="Int. J. Syst. Evol. Microbiol.">
        <title>Complete genome sequence of Corynebacterium casei LMG S-19264T (=DSM 44701T), isolated from a smear-ripened cheese.</title>
        <authorList>
            <consortium name="US DOE Joint Genome Institute (JGI-PGF)"/>
            <person name="Walter F."/>
            <person name="Albersmeier A."/>
            <person name="Kalinowski J."/>
            <person name="Ruckert C."/>
        </authorList>
    </citation>
    <scope>NUCLEOTIDE SEQUENCE</scope>
    <source>
        <strain evidence="1">CGMCC 1.15388</strain>
    </source>
</reference>
<dbReference type="InterPro" id="IPR029069">
    <property type="entry name" value="HotDog_dom_sf"/>
</dbReference>
<evidence type="ECO:0000313" key="2">
    <source>
        <dbReference type="Proteomes" id="UP000633136"/>
    </source>
</evidence>
<sequence length="162" mass="17338">MSAAEGLPAYSTEIAEEWIDYNGHLSEAFYVLIFGCATDQAMEVLGMGPEYRERAGASLYTVEAHVRYLQEVPRGASVQVRTVIAGSAEKKLHLAHEMYRVESEAAEEGSGELVATEEILGVHVGGDPAGAQPFPAEVAELIAQHSGQDAPAWTGRAIRPVA</sequence>
<proteinExistence type="predicted"/>
<organism evidence="1 2">
    <name type="scientific">Nesterenkonia cremea</name>
    <dbReference type="NCBI Taxonomy" id="1882340"/>
    <lineage>
        <taxon>Bacteria</taxon>
        <taxon>Bacillati</taxon>
        <taxon>Actinomycetota</taxon>
        <taxon>Actinomycetes</taxon>
        <taxon>Micrococcales</taxon>
        <taxon>Micrococcaceae</taxon>
        <taxon>Nesterenkonia</taxon>
    </lineage>
</organism>
<dbReference type="EMBL" id="BMIS01000009">
    <property type="protein sequence ID" value="GGE73292.1"/>
    <property type="molecule type" value="Genomic_DNA"/>
</dbReference>
<keyword evidence="2" id="KW-1185">Reference proteome</keyword>
<accession>A0A917ASV0</accession>
<dbReference type="SUPFAM" id="SSF54637">
    <property type="entry name" value="Thioesterase/thiol ester dehydrase-isomerase"/>
    <property type="match status" value="1"/>
</dbReference>
<dbReference type="PANTHER" id="PTHR31793">
    <property type="entry name" value="4-HYDROXYBENZOYL-COA THIOESTERASE FAMILY MEMBER"/>
    <property type="match status" value="1"/>
</dbReference>
<dbReference type="Pfam" id="PF13279">
    <property type="entry name" value="4HBT_2"/>
    <property type="match status" value="1"/>
</dbReference>
<dbReference type="AlphaFoldDB" id="A0A917ASV0"/>
<dbReference type="RefSeq" id="WP_188685378.1">
    <property type="nucleotide sequence ID" value="NZ_BMIS01000009.1"/>
</dbReference>
<reference evidence="1" key="2">
    <citation type="submission" date="2020-09" db="EMBL/GenBank/DDBJ databases">
        <authorList>
            <person name="Sun Q."/>
            <person name="Zhou Y."/>
        </authorList>
    </citation>
    <scope>NUCLEOTIDE SEQUENCE</scope>
    <source>
        <strain evidence="1">CGMCC 1.15388</strain>
    </source>
</reference>
<protein>
    <submittedName>
        <fullName evidence="1">4-hydroxybenzoyl-CoA thioesterase</fullName>
    </submittedName>
</protein>
<name>A0A917ASV0_9MICC</name>
<dbReference type="PANTHER" id="PTHR31793:SF2">
    <property type="entry name" value="BLR1345 PROTEIN"/>
    <property type="match status" value="1"/>
</dbReference>
<gene>
    <name evidence="1" type="ORF">GCM10011401_20510</name>
</gene>
<dbReference type="Proteomes" id="UP000633136">
    <property type="component" value="Unassembled WGS sequence"/>
</dbReference>